<organism evidence="1 2">
    <name type="scientific">Helianthus annuus</name>
    <name type="common">Common sunflower</name>
    <dbReference type="NCBI Taxonomy" id="4232"/>
    <lineage>
        <taxon>Eukaryota</taxon>
        <taxon>Viridiplantae</taxon>
        <taxon>Streptophyta</taxon>
        <taxon>Embryophyta</taxon>
        <taxon>Tracheophyta</taxon>
        <taxon>Spermatophyta</taxon>
        <taxon>Magnoliopsida</taxon>
        <taxon>eudicotyledons</taxon>
        <taxon>Gunneridae</taxon>
        <taxon>Pentapetalae</taxon>
        <taxon>asterids</taxon>
        <taxon>campanulids</taxon>
        <taxon>Asterales</taxon>
        <taxon>Asteraceae</taxon>
        <taxon>Asteroideae</taxon>
        <taxon>Heliantheae alliance</taxon>
        <taxon>Heliantheae</taxon>
        <taxon>Helianthus</taxon>
    </lineage>
</organism>
<keyword evidence="2" id="KW-1185">Reference proteome</keyword>
<name>A0A9K3IKD5_HELAN</name>
<dbReference type="Proteomes" id="UP000215914">
    <property type="component" value="Unassembled WGS sequence"/>
</dbReference>
<protein>
    <submittedName>
        <fullName evidence="1">Uncharacterized protein</fullName>
    </submittedName>
</protein>
<proteinExistence type="predicted"/>
<reference evidence="1" key="2">
    <citation type="submission" date="2020-06" db="EMBL/GenBank/DDBJ databases">
        <title>Helianthus annuus Genome sequencing and assembly Release 2.</title>
        <authorList>
            <person name="Gouzy J."/>
            <person name="Langlade N."/>
            <person name="Munos S."/>
        </authorList>
    </citation>
    <scope>NUCLEOTIDE SEQUENCE</scope>
    <source>
        <tissue evidence="1">Leaves</tissue>
    </source>
</reference>
<reference evidence="1" key="1">
    <citation type="journal article" date="2017" name="Nature">
        <title>The sunflower genome provides insights into oil metabolism, flowering and Asterid evolution.</title>
        <authorList>
            <person name="Badouin H."/>
            <person name="Gouzy J."/>
            <person name="Grassa C.J."/>
            <person name="Murat F."/>
            <person name="Staton S.E."/>
            <person name="Cottret L."/>
            <person name="Lelandais-Briere C."/>
            <person name="Owens G.L."/>
            <person name="Carrere S."/>
            <person name="Mayjonade B."/>
            <person name="Legrand L."/>
            <person name="Gill N."/>
            <person name="Kane N.C."/>
            <person name="Bowers J.E."/>
            <person name="Hubner S."/>
            <person name="Bellec A."/>
            <person name="Berard A."/>
            <person name="Berges H."/>
            <person name="Blanchet N."/>
            <person name="Boniface M.C."/>
            <person name="Brunel D."/>
            <person name="Catrice O."/>
            <person name="Chaidir N."/>
            <person name="Claudel C."/>
            <person name="Donnadieu C."/>
            <person name="Faraut T."/>
            <person name="Fievet G."/>
            <person name="Helmstetter N."/>
            <person name="King M."/>
            <person name="Knapp S.J."/>
            <person name="Lai Z."/>
            <person name="Le Paslier M.C."/>
            <person name="Lippi Y."/>
            <person name="Lorenzon L."/>
            <person name="Mandel J.R."/>
            <person name="Marage G."/>
            <person name="Marchand G."/>
            <person name="Marquand E."/>
            <person name="Bret-Mestries E."/>
            <person name="Morien E."/>
            <person name="Nambeesan S."/>
            <person name="Nguyen T."/>
            <person name="Pegot-Espagnet P."/>
            <person name="Pouilly N."/>
            <person name="Raftis F."/>
            <person name="Sallet E."/>
            <person name="Schiex T."/>
            <person name="Thomas J."/>
            <person name="Vandecasteele C."/>
            <person name="Vares D."/>
            <person name="Vear F."/>
            <person name="Vautrin S."/>
            <person name="Crespi M."/>
            <person name="Mangin B."/>
            <person name="Burke J.M."/>
            <person name="Salse J."/>
            <person name="Munos S."/>
            <person name="Vincourt P."/>
            <person name="Rieseberg L.H."/>
            <person name="Langlade N.B."/>
        </authorList>
    </citation>
    <scope>NUCLEOTIDE SEQUENCE</scope>
    <source>
        <tissue evidence="1">Leaves</tissue>
    </source>
</reference>
<accession>A0A9K3IKD5</accession>
<gene>
    <name evidence="1" type="ORF">HanXRQr2_Chr07g0290161</name>
</gene>
<dbReference type="Gramene" id="mRNA:HanXRQr2_Chr07g0290161">
    <property type="protein sequence ID" value="CDS:HanXRQr2_Chr07g0290161.1"/>
    <property type="gene ID" value="HanXRQr2_Chr07g0290161"/>
</dbReference>
<sequence length="163" mass="19046">MRIRQHHILNQRRLIGTQPPKIRNKQHRILNPINNLIQRIRILTNKHMIPPIIPLPIKLFLQPHNQLLLCLLITIPLFWRNPIANRVRHQTQRRKKRHIEQISLTRIRNPGHIRPGSFCIIQITKQVPFSCVLITGVFEGCDVIKPLGTSRNFVAFDDAIGES</sequence>
<comment type="caution">
    <text evidence="1">The sequence shown here is derived from an EMBL/GenBank/DDBJ whole genome shotgun (WGS) entry which is preliminary data.</text>
</comment>
<dbReference type="EMBL" id="MNCJ02000322">
    <property type="protein sequence ID" value="KAF5798210.1"/>
    <property type="molecule type" value="Genomic_DNA"/>
</dbReference>
<evidence type="ECO:0000313" key="2">
    <source>
        <dbReference type="Proteomes" id="UP000215914"/>
    </source>
</evidence>
<evidence type="ECO:0000313" key="1">
    <source>
        <dbReference type="EMBL" id="KAF5798210.1"/>
    </source>
</evidence>
<dbReference type="AlphaFoldDB" id="A0A9K3IKD5"/>